<evidence type="ECO:0000313" key="1">
    <source>
        <dbReference type="EMBL" id="MBB4764479.1"/>
    </source>
</evidence>
<keyword evidence="2" id="KW-1185">Reference proteome</keyword>
<dbReference type="EMBL" id="JACHNH010000001">
    <property type="protein sequence ID" value="MBB4764479.1"/>
    <property type="molecule type" value="Genomic_DNA"/>
</dbReference>
<dbReference type="AlphaFoldDB" id="A0A7W7MSF4"/>
<name>A0A7W7MSF4_9ACTN</name>
<gene>
    <name evidence="1" type="ORF">BJ971_005035</name>
</gene>
<accession>A0A7W7MSF4</accession>
<sequence length="133" mass="14096">MSETDPSNNVLLGKNRAVATLCKGMPVQVEFWNVVLTSVAGRVTYELGSGQRKQVTVDGRRPVTVKAPKNFGARDCGGTLTAVYVGKPLAENELPSALDVEQASGAAEFNTDRVAYSAAVMPGSGDDLRKCHL</sequence>
<proteinExistence type="predicted"/>
<organism evidence="1 2">
    <name type="scientific">Actinoplanes digitatis</name>
    <dbReference type="NCBI Taxonomy" id="1868"/>
    <lineage>
        <taxon>Bacteria</taxon>
        <taxon>Bacillati</taxon>
        <taxon>Actinomycetota</taxon>
        <taxon>Actinomycetes</taxon>
        <taxon>Micromonosporales</taxon>
        <taxon>Micromonosporaceae</taxon>
        <taxon>Actinoplanes</taxon>
    </lineage>
</organism>
<evidence type="ECO:0000313" key="2">
    <source>
        <dbReference type="Proteomes" id="UP000578112"/>
    </source>
</evidence>
<dbReference type="RefSeq" id="WP_184995667.1">
    <property type="nucleotide sequence ID" value="NZ_BOMK01000027.1"/>
</dbReference>
<comment type="caution">
    <text evidence="1">The sequence shown here is derived from an EMBL/GenBank/DDBJ whole genome shotgun (WGS) entry which is preliminary data.</text>
</comment>
<reference evidence="1 2" key="1">
    <citation type="submission" date="2020-08" db="EMBL/GenBank/DDBJ databases">
        <title>Sequencing the genomes of 1000 actinobacteria strains.</title>
        <authorList>
            <person name="Klenk H.-P."/>
        </authorList>
    </citation>
    <scope>NUCLEOTIDE SEQUENCE [LARGE SCALE GENOMIC DNA]</scope>
    <source>
        <strain evidence="1 2">DSM 43149</strain>
    </source>
</reference>
<dbReference type="Proteomes" id="UP000578112">
    <property type="component" value="Unassembled WGS sequence"/>
</dbReference>
<protein>
    <submittedName>
        <fullName evidence="1">Uncharacterized protein</fullName>
    </submittedName>
</protein>